<dbReference type="PROSITE" id="PS51379">
    <property type="entry name" value="4FE4S_FER_2"/>
    <property type="match status" value="3"/>
</dbReference>
<dbReference type="InterPro" id="IPR017896">
    <property type="entry name" value="4Fe4S_Fe-S-bd"/>
</dbReference>
<feature type="domain" description="4Fe-4S ferredoxin-type" evidence="2">
    <location>
        <begin position="787"/>
        <end position="818"/>
    </location>
</feature>
<dbReference type="Gene3D" id="3.30.70.20">
    <property type="match status" value="2"/>
</dbReference>
<keyword evidence="1" id="KW-0479">Metal-binding</keyword>
<feature type="domain" description="4Fe-4S ferredoxin-type" evidence="2">
    <location>
        <begin position="732"/>
        <end position="762"/>
    </location>
</feature>
<dbReference type="PANTHER" id="PTHR42783">
    <property type="entry name" value="GLUTAMATE SYNTHASE [NADPH] SMALL CHAIN"/>
    <property type="match status" value="1"/>
</dbReference>
<dbReference type="Pfam" id="PF00384">
    <property type="entry name" value="Molybdopterin"/>
    <property type="match status" value="1"/>
</dbReference>
<evidence type="ECO:0000256" key="1">
    <source>
        <dbReference type="ARBA" id="ARBA00022723"/>
    </source>
</evidence>
<dbReference type="RefSeq" id="WP_075427597.1">
    <property type="nucleotide sequence ID" value="NZ_CZVI01000017.1"/>
</dbReference>
<reference evidence="3 4" key="1">
    <citation type="submission" date="2015-11" db="EMBL/GenBank/DDBJ databases">
        <authorList>
            <person name="Varghese N."/>
        </authorList>
    </citation>
    <scope>NUCLEOTIDE SEQUENCE [LARGE SCALE GENOMIC DNA]</scope>
    <source>
        <strain evidence="3 4">JGI-8</strain>
    </source>
</reference>
<dbReference type="SUPFAM" id="SSF54862">
    <property type="entry name" value="4Fe-4S ferredoxins"/>
    <property type="match status" value="1"/>
</dbReference>
<keyword evidence="4" id="KW-1185">Reference proteome</keyword>
<evidence type="ECO:0000313" key="4">
    <source>
        <dbReference type="Proteomes" id="UP000182200"/>
    </source>
</evidence>
<dbReference type="CDD" id="cd02784">
    <property type="entry name" value="MopB_CT_PHLH"/>
    <property type="match status" value="1"/>
</dbReference>
<comment type="caution">
    <text evidence="3">The sequence shown here is derived from an EMBL/GenBank/DDBJ whole genome shotgun (WGS) entry which is preliminary data.</text>
</comment>
<dbReference type="SUPFAM" id="SSF53706">
    <property type="entry name" value="Formate dehydrogenase/DMSO reductase, domains 1-3"/>
    <property type="match status" value="1"/>
</dbReference>
<dbReference type="Gene3D" id="3.40.228.10">
    <property type="entry name" value="Dimethylsulfoxide Reductase, domain 2"/>
    <property type="match status" value="1"/>
</dbReference>
<dbReference type="PROSITE" id="PS51257">
    <property type="entry name" value="PROKAR_LIPOPROTEIN"/>
    <property type="match status" value="1"/>
</dbReference>
<dbReference type="Gene3D" id="2.40.40.20">
    <property type="match status" value="1"/>
</dbReference>
<sequence length="974" mass="110591">MVGRKITRRDFIKTVGFFISSAIIASGCRRIPVQKIVPYVEKPKEITPGVPLWYASTFFDGLEYCSITVKTIEGRPIKIEGNELSTVTFGGTSPRVQASILGLYDSDRAKEPMISRKRVEWKEIDAEIIEELKKIKENRGKIRILSQTIISPSTKKILSDFADYYPNTELIIYDTCSASAVLEANKKCFGIQAIPDYMFDKANIVVSFGADFLGTWISPVEYAYKYSLARKPEENLARNKILKHIQFESRLSLTGSNADIRVPVKPSDEVKIILGLLNNLLKISSNNGKLGDIIGDKMSSEHNEVLSKIALELWANRSKSIVISDSNDINVQILINAINLILNNYGNTIDLNNPCYLRQGIDSGVYRLIEEMENGEVSALILYHVNPVYSFPEPERFVNALRKVPLTISISNYFDETAEHVKYFCPDHHYLESWNDAEPKKGHYSFSQPVIGNLFNTRQGQESFLLWMNRSADYLTYMQEHWREDILKVKNEEDFKRIWIECLEKGVYEVKTSNKSVRKYRPTYEIIADAVNSLKPKLKSLDGKIELILYQDISVSDGRYANNPWLQELPDPITKVCWDNYVSVSPEFALENNLKQGDVVKLSYGRYAVDLPIFIQPGQAYGTFAVALGYGRWRAGKIGNGVGANAFPFIIYEDGTFRYSATVGRDFADGVRFEKTVKSYKLAQTQLHSELEGRPIIKEMTLEDLKNGKLARDHTGEGLSFYPEHKYPIHHWGMVIDLNACIGCGACVIACQVENNIPVVGREEVLNAREMHWIRIDRYYLGDPKNPKVVFQPMMCQHCDNAPCEAVCPVSATMHSSEGISQQIYNRCIGVRFCLNNCPYKVRRFNWYDYTGADSFSGNEHIIAIMDDEIERMVLNPDVTVRSRGVTEKCTFCIQRIQAGKLKAKMENRKLKDGEIKTACQQACPTKAIVFGDLNDPESEVSKKFKSQRLYFVLEELNTKPGVGYLAKVKNSKT</sequence>
<evidence type="ECO:0000259" key="2">
    <source>
        <dbReference type="PROSITE" id="PS51379"/>
    </source>
</evidence>
<dbReference type="InterPro" id="IPR006656">
    <property type="entry name" value="Mopterin_OxRdtase"/>
</dbReference>
<gene>
    <name evidence="3" type="ORF">JGI8_01269</name>
</gene>
<dbReference type="InterPro" id="IPR009010">
    <property type="entry name" value="Asp_de-COase-like_dom_sf"/>
</dbReference>
<dbReference type="CDD" id="cd10551">
    <property type="entry name" value="PsrB"/>
    <property type="match status" value="1"/>
</dbReference>
<dbReference type="EMBL" id="CZVI01000017">
    <property type="protein sequence ID" value="CUS89061.1"/>
    <property type="molecule type" value="Genomic_DNA"/>
</dbReference>
<feature type="domain" description="4Fe-4S ferredoxin-type" evidence="2">
    <location>
        <begin position="819"/>
        <end position="848"/>
    </location>
</feature>
<dbReference type="SUPFAM" id="SSF50692">
    <property type="entry name" value="ADC-like"/>
    <property type="match status" value="1"/>
</dbReference>
<protein>
    <submittedName>
        <fullName evidence="3">Prokaryotic molybdopterin-containing oxidoreductase family, iron-sulfur binding subunit</fullName>
    </submittedName>
</protein>
<name>A0ABM9UVU8_9BACT</name>
<accession>A0ABM9UVU8</accession>
<evidence type="ECO:0000313" key="3">
    <source>
        <dbReference type="EMBL" id="CUS89061.1"/>
    </source>
</evidence>
<dbReference type="Pfam" id="PF12838">
    <property type="entry name" value="Fer4_7"/>
    <property type="match status" value="1"/>
</dbReference>
<organism evidence="3 4">
    <name type="scientific">Candidatus Kryptonium thompsonii</name>
    <dbReference type="NCBI Taxonomy" id="1633631"/>
    <lineage>
        <taxon>Bacteria</taxon>
        <taxon>Pseudomonadati</taxon>
        <taxon>Candidatus Kryptoniota</taxon>
        <taxon>Candidatus Kryptonium</taxon>
    </lineage>
</organism>
<dbReference type="Gene3D" id="2.20.25.90">
    <property type="entry name" value="ADC-like domains"/>
    <property type="match status" value="1"/>
</dbReference>
<dbReference type="Gene3D" id="3.40.50.740">
    <property type="match status" value="2"/>
</dbReference>
<dbReference type="Proteomes" id="UP000182200">
    <property type="component" value="Unassembled WGS sequence"/>
</dbReference>
<dbReference type="PANTHER" id="PTHR42783:SF3">
    <property type="entry name" value="GLUTAMATE SYNTHASE [NADPH] SMALL CHAIN-RELATED"/>
    <property type="match status" value="1"/>
</dbReference>
<proteinExistence type="predicted"/>